<accession>A0A0H5QL08</accession>
<sequence>MTSTERKRLQRQRDRAAGWTEVNLRVASDQVEALRAFAATLSPPLPPTDPRQLSLLDEIDRQLCGDTTNKENEGQGFLGL</sequence>
<keyword evidence="1" id="KW-0614">Plasmid</keyword>
<reference evidence="1" key="1">
    <citation type="submission" date="2015-06" db="EMBL/GenBank/DDBJ databases">
        <authorList>
            <person name="Joergensen T."/>
        </authorList>
    </citation>
    <scope>NUCLEOTIDE SEQUENCE</scope>
    <source>
        <plasmid evidence="1">pRGFK1100</plasmid>
    </source>
</reference>
<name>A0A0H5QL08_9ZZZZ</name>
<evidence type="ECO:0000313" key="1">
    <source>
        <dbReference type="EMBL" id="CRY96467.1"/>
    </source>
</evidence>
<reference evidence="1" key="2">
    <citation type="submission" date="2015-07" db="EMBL/GenBank/DDBJ databases">
        <title>Plasmids, circular viruses and viroids from rat gut.</title>
        <authorList>
            <person name="Jorgensen T.J."/>
            <person name="Hansen M.A."/>
            <person name="Xu Z."/>
            <person name="Tabak M.A."/>
            <person name="Sorensen S.J."/>
            <person name="Hansen L.H."/>
        </authorList>
    </citation>
    <scope>NUCLEOTIDE SEQUENCE</scope>
    <source>
        <plasmid evidence="1">pRGFK1100</plasmid>
    </source>
</reference>
<organism evidence="1">
    <name type="scientific">uncultured prokaryote</name>
    <dbReference type="NCBI Taxonomy" id="198431"/>
    <lineage>
        <taxon>unclassified sequences</taxon>
        <taxon>environmental samples</taxon>
    </lineage>
</organism>
<proteinExistence type="predicted"/>
<dbReference type="AlphaFoldDB" id="A0A0H5QL08"/>
<geneLocation type="plasmid" evidence="1">
    <name>pRGFK1100</name>
</geneLocation>
<dbReference type="EMBL" id="LN853681">
    <property type="protein sequence ID" value="CRY96467.1"/>
    <property type="molecule type" value="Genomic_DNA"/>
</dbReference>
<protein>
    <submittedName>
        <fullName evidence="1">Uncharacterized protein</fullName>
    </submittedName>
</protein>